<reference evidence="25 26" key="1">
    <citation type="submission" date="2017-01" db="EMBL/GenBank/DDBJ databases">
        <title>Genome sequencing of Arcobacter sp. LPB0137.</title>
        <authorList>
            <person name="Lee G.-W."/>
            <person name="Yi H."/>
        </authorList>
    </citation>
    <scope>NUCLEOTIDE SEQUENCE [LARGE SCALE GENOMIC DNA]</scope>
    <source>
        <strain evidence="25 26">LPB0137</strain>
    </source>
</reference>
<comment type="function">
    <text evidence="24">Catalyzes the ATP-dependent phosphorylation of sn-l,2-diacylglycerol (DAG) to phosphatidic acid. Involved in the recycling of diacylglycerol produced as a by-product during membrane-derived oligosaccharide (MDO) biosynthesis.</text>
</comment>
<keyword evidence="6" id="KW-0444">Lipid biosynthesis</keyword>
<organism evidence="25 26">
    <name type="scientific">Poseidonibacter parvus</name>
    <dbReference type="NCBI Taxonomy" id="1850254"/>
    <lineage>
        <taxon>Bacteria</taxon>
        <taxon>Pseudomonadati</taxon>
        <taxon>Campylobacterota</taxon>
        <taxon>Epsilonproteobacteria</taxon>
        <taxon>Campylobacterales</taxon>
        <taxon>Arcobacteraceae</taxon>
        <taxon>Poseidonibacter</taxon>
    </lineage>
</organism>
<dbReference type="PANTHER" id="PTHR34299">
    <property type="entry name" value="DIACYLGLYCEROL KINASE"/>
    <property type="match status" value="1"/>
</dbReference>
<evidence type="ECO:0000256" key="17">
    <source>
        <dbReference type="ARBA" id="ARBA00023136"/>
    </source>
</evidence>
<dbReference type="RefSeq" id="WP_076086650.1">
    <property type="nucleotide sequence ID" value="NZ_CP019070.1"/>
</dbReference>
<evidence type="ECO:0000256" key="6">
    <source>
        <dbReference type="ARBA" id="ARBA00022516"/>
    </source>
</evidence>
<protein>
    <recommendedName>
        <fullName evidence="4 24">Diacylglycerol kinase</fullName>
        <ecNumber evidence="3 24">2.7.1.107</ecNumber>
    </recommendedName>
</protein>
<evidence type="ECO:0000256" key="10">
    <source>
        <dbReference type="ARBA" id="ARBA00022723"/>
    </source>
</evidence>
<keyword evidence="5" id="KW-1003">Cell membrane</keyword>
<evidence type="ECO:0000313" key="25">
    <source>
        <dbReference type="EMBL" id="APW65751.1"/>
    </source>
</evidence>
<proteinExistence type="inferred from homology"/>
<gene>
    <name evidence="25" type="ORF">LPB137_07735</name>
</gene>
<dbReference type="GO" id="GO:0004143">
    <property type="term" value="F:ATP-dependent diacylglycerol kinase activity"/>
    <property type="evidence" value="ECO:0007669"/>
    <property type="project" value="UniProtKB-EC"/>
</dbReference>
<comment type="subcellular location">
    <subcellularLocation>
        <location evidence="1">Cell inner membrane</location>
        <topology evidence="1">Multi-pass membrane protein</topology>
    </subcellularLocation>
</comment>
<evidence type="ECO:0000256" key="5">
    <source>
        <dbReference type="ARBA" id="ARBA00022475"/>
    </source>
</evidence>
<keyword evidence="26" id="KW-1185">Reference proteome</keyword>
<dbReference type="STRING" id="1850254.LPB137_07735"/>
<keyword evidence="8 24" id="KW-0808">Transferase</keyword>
<dbReference type="InterPro" id="IPR000829">
    <property type="entry name" value="DAGK"/>
</dbReference>
<evidence type="ECO:0000256" key="21">
    <source>
        <dbReference type="PIRSR" id="PIRSR600829-2"/>
    </source>
</evidence>
<evidence type="ECO:0000256" key="1">
    <source>
        <dbReference type="ARBA" id="ARBA00004429"/>
    </source>
</evidence>
<dbReference type="PROSITE" id="PS01069">
    <property type="entry name" value="DAGK_PROKAR"/>
    <property type="match status" value="1"/>
</dbReference>
<evidence type="ECO:0000256" key="23">
    <source>
        <dbReference type="PIRSR" id="PIRSR600829-4"/>
    </source>
</evidence>
<comment type="similarity">
    <text evidence="2 24">Belongs to the bacterial diacylglycerol kinase family.</text>
</comment>
<evidence type="ECO:0000256" key="2">
    <source>
        <dbReference type="ARBA" id="ARBA00005967"/>
    </source>
</evidence>
<evidence type="ECO:0000256" key="18">
    <source>
        <dbReference type="ARBA" id="ARBA00023209"/>
    </source>
</evidence>
<keyword evidence="10 23" id="KW-0479">Metal-binding</keyword>
<feature type="binding site" evidence="22">
    <location>
        <position position="27"/>
    </location>
    <ligand>
        <name>ATP</name>
        <dbReference type="ChEBI" id="CHEBI:30616"/>
    </ligand>
</feature>
<evidence type="ECO:0000256" key="12">
    <source>
        <dbReference type="ARBA" id="ARBA00022777"/>
    </source>
</evidence>
<keyword evidence="9 24" id="KW-0812">Transmembrane</keyword>
<evidence type="ECO:0000256" key="4">
    <source>
        <dbReference type="ARBA" id="ARBA00017575"/>
    </source>
</evidence>
<feature type="binding site" evidence="23">
    <location>
        <position position="75"/>
    </location>
    <ligand>
        <name>a divalent metal cation</name>
        <dbReference type="ChEBI" id="CHEBI:60240"/>
    </ligand>
</feature>
<evidence type="ECO:0000256" key="7">
    <source>
        <dbReference type="ARBA" id="ARBA00022519"/>
    </source>
</evidence>
<keyword evidence="7" id="KW-0997">Cell inner membrane</keyword>
<keyword evidence="16 24" id="KW-0443">Lipid metabolism</keyword>
<keyword evidence="14 23" id="KW-0460">Magnesium</keyword>
<dbReference type="PANTHER" id="PTHR34299:SF1">
    <property type="entry name" value="DIACYLGLYCEROL KINASE"/>
    <property type="match status" value="1"/>
</dbReference>
<evidence type="ECO:0000256" key="8">
    <source>
        <dbReference type="ARBA" id="ARBA00022679"/>
    </source>
</evidence>
<evidence type="ECO:0000256" key="9">
    <source>
        <dbReference type="ARBA" id="ARBA00022692"/>
    </source>
</evidence>
<dbReference type="InterPro" id="IPR033718">
    <property type="entry name" value="DAGK_prok"/>
</dbReference>
<evidence type="ECO:0000256" key="11">
    <source>
        <dbReference type="ARBA" id="ARBA00022741"/>
    </source>
</evidence>
<dbReference type="EC" id="2.7.1.107" evidence="3 24"/>
<feature type="binding site" evidence="22">
    <location>
        <begin position="84"/>
        <end position="86"/>
    </location>
    <ligand>
        <name>ATP</name>
        <dbReference type="ChEBI" id="CHEBI:30616"/>
    </ligand>
</feature>
<comment type="cofactor">
    <cofactor evidence="23">
        <name>Mg(2+)</name>
        <dbReference type="ChEBI" id="CHEBI:18420"/>
    </cofactor>
    <text evidence="23">Mn(2+), Zn(2+), Cd(2+) and Co(2+) support activity to lesser extents.</text>
</comment>
<keyword evidence="18" id="KW-0594">Phospholipid biosynthesis</keyword>
<dbReference type="Proteomes" id="UP000186074">
    <property type="component" value="Chromosome"/>
</dbReference>
<evidence type="ECO:0000256" key="20">
    <source>
        <dbReference type="PIRSR" id="PIRSR600829-1"/>
    </source>
</evidence>
<feature type="binding site" evidence="22">
    <location>
        <position position="15"/>
    </location>
    <ligand>
        <name>ATP</name>
        <dbReference type="ChEBI" id="CHEBI:30616"/>
    </ligand>
</feature>
<feature type="binding site" evidence="22">
    <location>
        <begin position="93"/>
        <end position="94"/>
    </location>
    <ligand>
        <name>ATP</name>
        <dbReference type="ChEBI" id="CHEBI:30616"/>
    </ligand>
</feature>
<keyword evidence="12 24" id="KW-0418">Kinase</keyword>
<comment type="catalytic activity">
    <reaction evidence="24">
        <text>a 1,2-diacyl-sn-glycerol + ATP = a 1,2-diacyl-sn-glycero-3-phosphate + ADP + H(+)</text>
        <dbReference type="Rhea" id="RHEA:10272"/>
        <dbReference type="ChEBI" id="CHEBI:15378"/>
        <dbReference type="ChEBI" id="CHEBI:17815"/>
        <dbReference type="ChEBI" id="CHEBI:30616"/>
        <dbReference type="ChEBI" id="CHEBI:58608"/>
        <dbReference type="ChEBI" id="CHEBI:456216"/>
        <dbReference type="EC" id="2.7.1.107"/>
    </reaction>
</comment>
<evidence type="ECO:0000313" key="26">
    <source>
        <dbReference type="Proteomes" id="UP000186074"/>
    </source>
</evidence>
<dbReference type="EMBL" id="CP019070">
    <property type="protein sequence ID" value="APW65751.1"/>
    <property type="molecule type" value="Genomic_DNA"/>
</dbReference>
<dbReference type="Gene3D" id="1.10.287.3610">
    <property type="match status" value="1"/>
</dbReference>
<dbReference type="KEGG" id="alp:LPB137_07735"/>
<dbReference type="GO" id="GO:0006654">
    <property type="term" value="P:phosphatidic acid biosynthetic process"/>
    <property type="evidence" value="ECO:0007669"/>
    <property type="project" value="InterPro"/>
</dbReference>
<evidence type="ECO:0000256" key="13">
    <source>
        <dbReference type="ARBA" id="ARBA00022840"/>
    </source>
</evidence>
<feature type="binding site" evidence="22">
    <location>
        <position position="75"/>
    </location>
    <ligand>
        <name>ATP</name>
        <dbReference type="ChEBI" id="CHEBI:30616"/>
    </ligand>
</feature>
<keyword evidence="19 24" id="KW-1208">Phospholipid metabolism</keyword>
<comment type="caution">
    <text evidence="24">Lacks conserved residue(s) required for the propagation of feature annotation.</text>
</comment>
<keyword evidence="15 24" id="KW-1133">Transmembrane helix</keyword>
<name>A0A1P8KMH5_9BACT</name>
<evidence type="ECO:0000256" key="19">
    <source>
        <dbReference type="ARBA" id="ARBA00023264"/>
    </source>
</evidence>
<dbReference type="CDD" id="cd14264">
    <property type="entry name" value="DAGK_IM"/>
    <property type="match status" value="1"/>
</dbReference>
<sequence length="122" mass="13965">MRNQPKYNFFKNTNYALKGLKDLIKYETSFKIELIIAIILMPTLFIIDVTIISKLLMFTSLTGMLLAEAINSAIERVVDLVTLEHHEMAGRAKDVGSTVVFISIFIFVVTWGTILYTHFLFE</sequence>
<feature type="binding site" evidence="23">
    <location>
        <position position="27"/>
    </location>
    <ligand>
        <name>a divalent metal cation</name>
        <dbReference type="ChEBI" id="CHEBI:60240"/>
    </ligand>
</feature>
<evidence type="ECO:0000256" key="3">
    <source>
        <dbReference type="ARBA" id="ARBA00012133"/>
    </source>
</evidence>
<dbReference type="AlphaFoldDB" id="A0A1P8KMH5"/>
<evidence type="ECO:0000256" key="15">
    <source>
        <dbReference type="ARBA" id="ARBA00022989"/>
    </source>
</evidence>
<keyword evidence="13 22" id="KW-0067">ATP-binding</keyword>
<evidence type="ECO:0000256" key="24">
    <source>
        <dbReference type="RuleBase" id="RU363065"/>
    </source>
</evidence>
<keyword evidence="11 22" id="KW-0547">Nucleotide-binding</keyword>
<keyword evidence="17 24" id="KW-0472">Membrane</keyword>
<feature type="transmembrane region" description="Helical" evidence="24">
    <location>
        <begin position="98"/>
        <end position="121"/>
    </location>
</feature>
<dbReference type="OrthoDB" id="5460798at2"/>
<dbReference type="GO" id="GO:0046872">
    <property type="term" value="F:metal ion binding"/>
    <property type="evidence" value="ECO:0007669"/>
    <property type="project" value="UniProtKB-KW"/>
</dbReference>
<feature type="transmembrane region" description="Helical" evidence="24">
    <location>
        <begin position="34"/>
        <end position="56"/>
    </location>
</feature>
<dbReference type="GO" id="GO:0005886">
    <property type="term" value="C:plasma membrane"/>
    <property type="evidence" value="ECO:0007669"/>
    <property type="project" value="UniProtKB-SubCell"/>
</dbReference>
<evidence type="ECO:0000256" key="14">
    <source>
        <dbReference type="ARBA" id="ARBA00022842"/>
    </source>
</evidence>
<feature type="active site" description="Proton acceptor" evidence="20">
    <location>
        <position position="68"/>
    </location>
</feature>
<accession>A0A1P8KMH5</accession>
<dbReference type="InterPro" id="IPR036945">
    <property type="entry name" value="DAGK_sf"/>
</dbReference>
<dbReference type="GO" id="GO:0005524">
    <property type="term" value="F:ATP binding"/>
    <property type="evidence" value="ECO:0007669"/>
    <property type="project" value="UniProtKB-KW"/>
</dbReference>
<evidence type="ECO:0000256" key="22">
    <source>
        <dbReference type="PIRSR" id="PIRSR600829-3"/>
    </source>
</evidence>
<feature type="binding site" evidence="21">
    <location>
        <position position="68"/>
    </location>
    <ligand>
        <name>substrate</name>
    </ligand>
</feature>
<feature type="binding site" evidence="21">
    <location>
        <position position="97"/>
    </location>
    <ligand>
        <name>substrate</name>
    </ligand>
</feature>
<dbReference type="Pfam" id="PF01219">
    <property type="entry name" value="DAGK_prokar"/>
    <property type="match status" value="1"/>
</dbReference>
<evidence type="ECO:0000256" key="16">
    <source>
        <dbReference type="ARBA" id="ARBA00023098"/>
    </source>
</evidence>